<dbReference type="EMBL" id="JAYMGO010000010">
    <property type="protein sequence ID" value="KAL1267090.1"/>
    <property type="molecule type" value="Genomic_DNA"/>
</dbReference>
<evidence type="ECO:0000313" key="2">
    <source>
        <dbReference type="EMBL" id="KAL1267090.1"/>
    </source>
</evidence>
<evidence type="ECO:0008006" key="4">
    <source>
        <dbReference type="Google" id="ProtNLM"/>
    </source>
</evidence>
<accession>A0ABR3MR23</accession>
<gene>
    <name evidence="2" type="ORF">QQF64_002765</name>
</gene>
<dbReference type="CDD" id="cd19757">
    <property type="entry name" value="Bbox1"/>
    <property type="match status" value="1"/>
</dbReference>
<evidence type="ECO:0000313" key="3">
    <source>
        <dbReference type="Proteomes" id="UP001558613"/>
    </source>
</evidence>
<comment type="caution">
    <text evidence="2">The sequence shown here is derived from an EMBL/GenBank/DDBJ whole genome shotgun (WGS) entry which is preliminary data.</text>
</comment>
<dbReference type="Proteomes" id="UP001558613">
    <property type="component" value="Unassembled WGS sequence"/>
</dbReference>
<reference evidence="2 3" key="1">
    <citation type="submission" date="2023-09" db="EMBL/GenBank/DDBJ databases">
        <authorList>
            <person name="Wang M."/>
        </authorList>
    </citation>
    <scope>NUCLEOTIDE SEQUENCE [LARGE SCALE GENOMIC DNA]</scope>
    <source>
        <strain evidence="2">GT-2023</strain>
        <tissue evidence="2">Liver</tissue>
    </source>
</reference>
<evidence type="ECO:0000256" key="1">
    <source>
        <dbReference type="SAM" id="MobiDB-lite"/>
    </source>
</evidence>
<feature type="compositionally biased region" description="Basic and acidic residues" evidence="1">
    <location>
        <begin position="42"/>
        <end position="52"/>
    </location>
</feature>
<sequence length="270" mass="30671">MDAAIGGWMDGWMIFAPIKPSPTIFVASEAPRRRSRRKRRNEGKEAEKDKQGRKGTWKNYWTKLEMNHLDPQDAIFLVDAFLDECKVDQHGQTKGGSKQSTKLCVWLDEDKDGQPLPKRSRAGEKRKRDSASVSSASVKNSLIQDVRDLLGSGAEQPFPSDWRNRQTTSLENWTVMRPFMVNNMLSSEKPKEGVCHHCGHKAAVVMCRDCLPRSLYCTTCDLSTHETLVLHNRASMVEGFFRHLPPSTFVKQHEGNSPIMKKVVFKSQVI</sequence>
<feature type="region of interest" description="Disordered" evidence="1">
    <location>
        <begin position="28"/>
        <end position="54"/>
    </location>
</feature>
<proteinExistence type="predicted"/>
<keyword evidence="3" id="KW-1185">Reference proteome</keyword>
<feature type="compositionally biased region" description="Basic and acidic residues" evidence="1">
    <location>
        <begin position="121"/>
        <end position="130"/>
    </location>
</feature>
<protein>
    <recommendedName>
        <fullName evidence="4">B box-type domain-containing protein</fullName>
    </recommendedName>
</protein>
<feature type="region of interest" description="Disordered" evidence="1">
    <location>
        <begin position="114"/>
        <end position="137"/>
    </location>
</feature>
<organism evidence="2 3">
    <name type="scientific">Cirrhinus molitorella</name>
    <name type="common">mud carp</name>
    <dbReference type="NCBI Taxonomy" id="172907"/>
    <lineage>
        <taxon>Eukaryota</taxon>
        <taxon>Metazoa</taxon>
        <taxon>Chordata</taxon>
        <taxon>Craniata</taxon>
        <taxon>Vertebrata</taxon>
        <taxon>Euteleostomi</taxon>
        <taxon>Actinopterygii</taxon>
        <taxon>Neopterygii</taxon>
        <taxon>Teleostei</taxon>
        <taxon>Ostariophysi</taxon>
        <taxon>Cypriniformes</taxon>
        <taxon>Cyprinidae</taxon>
        <taxon>Labeoninae</taxon>
        <taxon>Labeonini</taxon>
        <taxon>Cirrhinus</taxon>
    </lineage>
</organism>
<name>A0ABR3MR23_9TELE</name>